<sequence>MNLVLRWFDVFFLKVFILKFHSFQKSLLADCGYFIVQVVGTKQLFIELFSLFFCNNVVCTFRFWLTI</sequence>
<feature type="transmembrane region" description="Helical" evidence="1">
    <location>
        <begin position="44"/>
        <end position="65"/>
    </location>
</feature>
<protein>
    <submittedName>
        <fullName evidence="2">Uncharacterized protein</fullName>
    </submittedName>
</protein>
<evidence type="ECO:0000256" key="1">
    <source>
        <dbReference type="SAM" id="Phobius"/>
    </source>
</evidence>
<evidence type="ECO:0000313" key="2">
    <source>
        <dbReference type="EMBL" id="KEJ82401.1"/>
    </source>
</evidence>
<dbReference type="Proteomes" id="UP000053232">
    <property type="component" value="Unassembled WGS sequence"/>
</dbReference>
<evidence type="ECO:0000313" key="3">
    <source>
        <dbReference type="Proteomes" id="UP000053232"/>
    </source>
</evidence>
<accession>A0A073HYU6</accession>
<reference evidence="3" key="1">
    <citation type="journal article" date="2014" name="Cell">
        <title>The Architecture of a Scrambled Genome Reveals Massive Levels of Genomic Rearrangement during Development.</title>
        <authorList>
            <person name="Chen X."/>
            <person name="Bracht J.R."/>
            <person name="Goldman A.D."/>
            <person name="Dolzhenko E."/>
            <person name="Clay D.M."/>
            <person name="Swart E.C."/>
            <person name="Perlman D.H."/>
            <person name="Doak T.G."/>
            <person name="Stuart A."/>
            <person name="Amemiya C.T."/>
            <person name="Sebra R.P."/>
            <person name="Landweber L.F."/>
        </authorList>
    </citation>
    <scope>NUCLEOTIDE SEQUENCE [LARGE SCALE GENOMIC DNA]</scope>
    <source>
        <strain evidence="3">JRB310</strain>
    </source>
</reference>
<keyword evidence="3" id="KW-1185">Reference proteome</keyword>
<name>A0A073HYU6_9SPIT</name>
<keyword evidence="1" id="KW-0472">Membrane</keyword>
<keyword evidence="1" id="KW-1133">Transmembrane helix</keyword>
<gene>
    <name evidence="2" type="ORF">OXYTRIMIC_009</name>
</gene>
<proteinExistence type="predicted"/>
<keyword evidence="1" id="KW-0812">Transmembrane</keyword>
<dbReference type="AlphaFoldDB" id="A0A073HYU6"/>
<comment type="caution">
    <text evidence="2">The sequence shown here is derived from an EMBL/GenBank/DDBJ whole genome shotgun (WGS) entry which is preliminary data.</text>
</comment>
<organism evidence="2 3">
    <name type="scientific">Oxytricha trifallax</name>
    <dbReference type="NCBI Taxonomy" id="1172189"/>
    <lineage>
        <taxon>Eukaryota</taxon>
        <taxon>Sar</taxon>
        <taxon>Alveolata</taxon>
        <taxon>Ciliophora</taxon>
        <taxon>Intramacronucleata</taxon>
        <taxon>Spirotrichea</taxon>
        <taxon>Stichotrichia</taxon>
        <taxon>Sporadotrichida</taxon>
        <taxon>Oxytrichidae</taxon>
        <taxon>Oxytrichinae</taxon>
        <taxon>Oxytricha</taxon>
    </lineage>
</organism>
<dbReference type="EMBL" id="ARYC01022507">
    <property type="protein sequence ID" value="KEJ82401.1"/>
    <property type="molecule type" value="Genomic_DNA"/>
</dbReference>